<dbReference type="InterPro" id="IPR006260">
    <property type="entry name" value="TonB/TolA_C"/>
</dbReference>
<dbReference type="SUPFAM" id="SSF74653">
    <property type="entry name" value="TolA/TonB C-terminal domain"/>
    <property type="match status" value="1"/>
</dbReference>
<dbReference type="Proteomes" id="UP000287385">
    <property type="component" value="Unassembled WGS sequence"/>
</dbReference>
<sequence>MSSKESQPFGLLGCICLALWVWAVQDQRTKERGRVKPHGRLGQDDGALTPDVRAPEICPPLAPPEGAVFSARQSRTSRVWSLALLAAVAGHGVITACLLVTLHPRHPPEAPGQKAVEMVFESLASRPASTANPASVTPPQEPQSVPAPSPEQAEPLSVPPAANLTHAAQPPEMTLPDEALASPLEAPVTPADAPPVPPMTDILPPASVPAPVAAQKAASAHEHRPSAPSSPMLHKAAVPPPPKASPTSHSPEGATPPAAQGSAAVQSAAASVAHVAKGSGARTLTCTPPQTHYPPMARHLHEEGEGVVEVTLAADGGIAATRLVQSTGYDDLDAQALAAARGLHCAAPASAPMVGRIPVGFHIR</sequence>
<feature type="compositionally biased region" description="Low complexity" evidence="5">
    <location>
        <begin position="199"/>
        <end position="218"/>
    </location>
</feature>
<dbReference type="PROSITE" id="PS52015">
    <property type="entry name" value="TONB_CTD"/>
    <property type="match status" value="1"/>
</dbReference>
<accession>A0A401X8X6</accession>
<evidence type="ECO:0000256" key="2">
    <source>
        <dbReference type="ARBA" id="ARBA00022692"/>
    </source>
</evidence>
<dbReference type="EMBL" id="BDEV01000154">
    <property type="protein sequence ID" value="GCD64119.1"/>
    <property type="molecule type" value="Genomic_DNA"/>
</dbReference>
<evidence type="ECO:0000256" key="1">
    <source>
        <dbReference type="ARBA" id="ARBA00004167"/>
    </source>
</evidence>
<keyword evidence="4 6" id="KW-0472">Membrane</keyword>
<evidence type="ECO:0000256" key="4">
    <source>
        <dbReference type="ARBA" id="ARBA00023136"/>
    </source>
</evidence>
<evidence type="ECO:0000256" key="3">
    <source>
        <dbReference type="ARBA" id="ARBA00022989"/>
    </source>
</evidence>
<dbReference type="NCBIfam" id="TIGR01352">
    <property type="entry name" value="tonB_Cterm"/>
    <property type="match status" value="1"/>
</dbReference>
<feature type="region of interest" description="Disordered" evidence="5">
    <location>
        <begin position="185"/>
        <end position="266"/>
    </location>
</feature>
<name>A0A401X8X6_ACEPA</name>
<dbReference type="AlphaFoldDB" id="A0A401X8X6"/>
<evidence type="ECO:0000313" key="8">
    <source>
        <dbReference type="EMBL" id="GCD64119.1"/>
    </source>
</evidence>
<reference evidence="8 9" key="1">
    <citation type="submission" date="2016-06" db="EMBL/GenBank/DDBJ databases">
        <title>Acetobacter pasteurianus NBRC 3278 whole genome sequencing project.</title>
        <authorList>
            <person name="Matsutani M."/>
            <person name="Shiwa Y."/>
            <person name="Okamoto-Kainuma A."/>
            <person name="Ishikawa M."/>
            <person name="Koizumi Y."/>
            <person name="Yoshikawa H."/>
            <person name="Yakushi T."/>
            <person name="Matsushita K."/>
        </authorList>
    </citation>
    <scope>NUCLEOTIDE SEQUENCE [LARGE SCALE GENOMIC DNA]</scope>
    <source>
        <strain evidence="8 9">NBRC 3278</strain>
    </source>
</reference>
<dbReference type="Pfam" id="PF03544">
    <property type="entry name" value="TonB_C"/>
    <property type="match status" value="1"/>
</dbReference>
<feature type="transmembrane region" description="Helical" evidence="6">
    <location>
        <begin position="6"/>
        <end position="24"/>
    </location>
</feature>
<dbReference type="InterPro" id="IPR037682">
    <property type="entry name" value="TonB_C"/>
</dbReference>
<keyword evidence="3 6" id="KW-1133">Transmembrane helix</keyword>
<protein>
    <submittedName>
        <fullName evidence="8">TonB periplasmic protein</fullName>
    </submittedName>
</protein>
<feature type="compositionally biased region" description="Polar residues" evidence="5">
    <location>
        <begin position="127"/>
        <end position="138"/>
    </location>
</feature>
<organism evidence="8 9">
    <name type="scientific">Acetobacter pasteurianus NBRC 3278</name>
    <dbReference type="NCBI Taxonomy" id="1226660"/>
    <lineage>
        <taxon>Bacteria</taxon>
        <taxon>Pseudomonadati</taxon>
        <taxon>Pseudomonadota</taxon>
        <taxon>Alphaproteobacteria</taxon>
        <taxon>Acetobacterales</taxon>
        <taxon>Acetobacteraceae</taxon>
        <taxon>Acetobacter</taxon>
    </lineage>
</organism>
<feature type="compositionally biased region" description="Pro residues" evidence="5">
    <location>
        <begin position="139"/>
        <end position="149"/>
    </location>
</feature>
<keyword evidence="9" id="KW-1185">Reference proteome</keyword>
<feature type="domain" description="TonB C-terminal" evidence="7">
    <location>
        <begin position="278"/>
        <end position="364"/>
    </location>
</feature>
<evidence type="ECO:0000256" key="6">
    <source>
        <dbReference type="SAM" id="Phobius"/>
    </source>
</evidence>
<evidence type="ECO:0000256" key="5">
    <source>
        <dbReference type="SAM" id="MobiDB-lite"/>
    </source>
</evidence>
<proteinExistence type="predicted"/>
<comment type="subcellular location">
    <subcellularLocation>
        <location evidence="1">Membrane</location>
        <topology evidence="1">Single-pass membrane protein</topology>
    </subcellularLocation>
</comment>
<evidence type="ECO:0000313" key="9">
    <source>
        <dbReference type="Proteomes" id="UP000287385"/>
    </source>
</evidence>
<dbReference type="GO" id="GO:0055085">
    <property type="term" value="P:transmembrane transport"/>
    <property type="evidence" value="ECO:0007669"/>
    <property type="project" value="InterPro"/>
</dbReference>
<feature type="region of interest" description="Disordered" evidence="5">
    <location>
        <begin position="31"/>
        <end position="50"/>
    </location>
</feature>
<feature type="region of interest" description="Disordered" evidence="5">
    <location>
        <begin position="126"/>
        <end position="157"/>
    </location>
</feature>
<evidence type="ECO:0000259" key="7">
    <source>
        <dbReference type="PROSITE" id="PS52015"/>
    </source>
</evidence>
<dbReference type="Gene3D" id="3.30.1150.10">
    <property type="match status" value="1"/>
</dbReference>
<feature type="transmembrane region" description="Helical" evidence="6">
    <location>
        <begin position="79"/>
        <end position="102"/>
    </location>
</feature>
<dbReference type="GO" id="GO:0016020">
    <property type="term" value="C:membrane"/>
    <property type="evidence" value="ECO:0007669"/>
    <property type="project" value="UniProtKB-SubCell"/>
</dbReference>
<keyword evidence="2 6" id="KW-0812">Transmembrane</keyword>
<gene>
    <name evidence="8" type="ORF">NBRC3278_3212</name>
</gene>
<comment type="caution">
    <text evidence="8">The sequence shown here is derived from an EMBL/GenBank/DDBJ whole genome shotgun (WGS) entry which is preliminary data.</text>
</comment>